<feature type="region of interest" description="Disordered" evidence="1">
    <location>
        <begin position="1"/>
        <end position="139"/>
    </location>
</feature>
<evidence type="ECO:0000256" key="1">
    <source>
        <dbReference type="SAM" id="MobiDB-lite"/>
    </source>
</evidence>
<protein>
    <submittedName>
        <fullName evidence="2">Uncharacterized protein</fullName>
    </submittedName>
</protein>
<dbReference type="Proteomes" id="UP000054928">
    <property type="component" value="Unassembled WGS sequence"/>
</dbReference>
<proteinExistence type="predicted"/>
<feature type="compositionally biased region" description="Basic and acidic residues" evidence="1">
    <location>
        <begin position="65"/>
        <end position="82"/>
    </location>
</feature>
<feature type="compositionally biased region" description="Acidic residues" evidence="1">
    <location>
        <begin position="52"/>
        <end position="64"/>
    </location>
</feature>
<reference evidence="3" key="1">
    <citation type="submission" date="2014-09" db="EMBL/GenBank/DDBJ databases">
        <authorList>
            <person name="Sharma Rahul"/>
            <person name="Thines Marco"/>
        </authorList>
    </citation>
    <scope>NUCLEOTIDE SEQUENCE [LARGE SCALE GENOMIC DNA]</scope>
</reference>
<evidence type="ECO:0000313" key="2">
    <source>
        <dbReference type="EMBL" id="CEG48760.1"/>
    </source>
</evidence>
<evidence type="ECO:0000313" key="3">
    <source>
        <dbReference type="Proteomes" id="UP000054928"/>
    </source>
</evidence>
<dbReference type="RefSeq" id="XP_024585129.1">
    <property type="nucleotide sequence ID" value="XM_024719873.1"/>
</dbReference>
<dbReference type="EMBL" id="CCYD01003042">
    <property type="protein sequence ID" value="CEG48760.1"/>
    <property type="molecule type" value="Genomic_DNA"/>
</dbReference>
<organism evidence="2 3">
    <name type="scientific">Plasmopara halstedii</name>
    <name type="common">Downy mildew of sunflower</name>
    <dbReference type="NCBI Taxonomy" id="4781"/>
    <lineage>
        <taxon>Eukaryota</taxon>
        <taxon>Sar</taxon>
        <taxon>Stramenopiles</taxon>
        <taxon>Oomycota</taxon>
        <taxon>Peronosporomycetes</taxon>
        <taxon>Peronosporales</taxon>
        <taxon>Peronosporaceae</taxon>
        <taxon>Plasmopara</taxon>
    </lineage>
</organism>
<feature type="compositionally biased region" description="Basic and acidic residues" evidence="1">
    <location>
        <begin position="112"/>
        <end position="139"/>
    </location>
</feature>
<sequence length="159" mass="17784">MADEDRSADVDEKGENEDHDNQYIGENHQDMTDQADDGHDDDESVSANFGSEVDEDVSDPTDEQESIHEQGQDAKDHTESGRSKNSPDGGNAGAEPTATERSMLEKTVLPEGLRKRVEQDDTLPEAEKNQLEERIEERRTGLYRLVPRTSESQKIDAKL</sequence>
<name>A0A0P1B3U4_PLAHL</name>
<feature type="compositionally biased region" description="Basic and acidic residues" evidence="1">
    <location>
        <begin position="1"/>
        <end position="13"/>
    </location>
</feature>
<keyword evidence="3" id="KW-1185">Reference proteome</keyword>
<dbReference type="AlphaFoldDB" id="A0A0P1B3U4"/>
<feature type="compositionally biased region" description="Acidic residues" evidence="1">
    <location>
        <begin position="33"/>
        <end position="44"/>
    </location>
</feature>
<accession>A0A0P1B3U4</accession>
<dbReference type="GeneID" id="36401620"/>